<organism evidence="1 2">
    <name type="scientific">Pristionchus fissidentatus</name>
    <dbReference type="NCBI Taxonomy" id="1538716"/>
    <lineage>
        <taxon>Eukaryota</taxon>
        <taxon>Metazoa</taxon>
        <taxon>Ecdysozoa</taxon>
        <taxon>Nematoda</taxon>
        <taxon>Chromadorea</taxon>
        <taxon>Rhabditida</taxon>
        <taxon>Rhabditina</taxon>
        <taxon>Diplogasteromorpha</taxon>
        <taxon>Diplogasteroidea</taxon>
        <taxon>Neodiplogasteridae</taxon>
        <taxon>Pristionchus</taxon>
    </lineage>
</organism>
<sequence>IEEPSFRLFRRARLIFSWNGSIFTINSASEIEETRSVSIKRDLISTANDFPNLSRCSNIILIGAKENDPPSHGAVLDVRGNNFEIREIRQDFMTIAS</sequence>
<dbReference type="EMBL" id="BTSY01000006">
    <property type="protein sequence ID" value="GMT33526.1"/>
    <property type="molecule type" value="Genomic_DNA"/>
</dbReference>
<protein>
    <submittedName>
        <fullName evidence="1">Uncharacterized protein</fullName>
    </submittedName>
</protein>
<comment type="caution">
    <text evidence="1">The sequence shown here is derived from an EMBL/GenBank/DDBJ whole genome shotgun (WGS) entry which is preliminary data.</text>
</comment>
<gene>
    <name evidence="1" type="ORF">PFISCL1PPCAC_24823</name>
</gene>
<evidence type="ECO:0000313" key="2">
    <source>
        <dbReference type="Proteomes" id="UP001432322"/>
    </source>
</evidence>
<evidence type="ECO:0000313" key="1">
    <source>
        <dbReference type="EMBL" id="GMT33526.1"/>
    </source>
</evidence>
<dbReference type="Proteomes" id="UP001432322">
    <property type="component" value="Unassembled WGS sequence"/>
</dbReference>
<proteinExistence type="predicted"/>
<dbReference type="AlphaFoldDB" id="A0AAV5WMK6"/>
<name>A0AAV5WMK6_9BILA</name>
<feature type="non-terminal residue" evidence="1">
    <location>
        <position position="1"/>
    </location>
</feature>
<keyword evidence="2" id="KW-1185">Reference proteome</keyword>
<feature type="non-terminal residue" evidence="1">
    <location>
        <position position="97"/>
    </location>
</feature>
<reference evidence="1" key="1">
    <citation type="submission" date="2023-10" db="EMBL/GenBank/DDBJ databases">
        <title>Genome assembly of Pristionchus species.</title>
        <authorList>
            <person name="Yoshida K."/>
            <person name="Sommer R.J."/>
        </authorList>
    </citation>
    <scope>NUCLEOTIDE SEQUENCE</scope>
    <source>
        <strain evidence="1">RS5133</strain>
    </source>
</reference>
<accession>A0AAV5WMK6</accession>